<organism evidence="1 2">
    <name type="scientific">Plakobranchus ocellatus</name>
    <dbReference type="NCBI Taxonomy" id="259542"/>
    <lineage>
        <taxon>Eukaryota</taxon>
        <taxon>Metazoa</taxon>
        <taxon>Spiralia</taxon>
        <taxon>Lophotrochozoa</taxon>
        <taxon>Mollusca</taxon>
        <taxon>Gastropoda</taxon>
        <taxon>Heterobranchia</taxon>
        <taxon>Euthyneura</taxon>
        <taxon>Panpulmonata</taxon>
        <taxon>Sacoglossa</taxon>
        <taxon>Placobranchoidea</taxon>
        <taxon>Plakobranchidae</taxon>
        <taxon>Plakobranchus</taxon>
    </lineage>
</organism>
<dbReference type="AlphaFoldDB" id="A0AAV4ARI1"/>
<sequence length="143" mass="15490">MLSKVGTCMLCTSCPSFGKTQFSCEGVALPAGAVGVHARDSFLFLRNSYARSDVSCTCRILDSFEDLLCVCSKFPVRSKFLFSGPPKCVCTDSAFGAVKFLSLSVFEVHVYGRRTLCCLSAHTSVSVSETVFKSPGYLIQDHS</sequence>
<name>A0AAV4ARI1_9GAST</name>
<dbReference type="Proteomes" id="UP000735302">
    <property type="component" value="Unassembled WGS sequence"/>
</dbReference>
<evidence type="ECO:0000313" key="2">
    <source>
        <dbReference type="Proteomes" id="UP000735302"/>
    </source>
</evidence>
<gene>
    <name evidence="1" type="ORF">PoB_003726600</name>
</gene>
<accession>A0AAV4ARI1</accession>
<keyword evidence="2" id="KW-1185">Reference proteome</keyword>
<comment type="caution">
    <text evidence="1">The sequence shown here is derived from an EMBL/GenBank/DDBJ whole genome shotgun (WGS) entry which is preliminary data.</text>
</comment>
<protein>
    <recommendedName>
        <fullName evidence="3">Secreted protein</fullName>
    </recommendedName>
</protein>
<reference evidence="1 2" key="1">
    <citation type="journal article" date="2021" name="Elife">
        <title>Chloroplast acquisition without the gene transfer in kleptoplastic sea slugs, Plakobranchus ocellatus.</title>
        <authorList>
            <person name="Maeda T."/>
            <person name="Takahashi S."/>
            <person name="Yoshida T."/>
            <person name="Shimamura S."/>
            <person name="Takaki Y."/>
            <person name="Nagai Y."/>
            <person name="Toyoda A."/>
            <person name="Suzuki Y."/>
            <person name="Arimoto A."/>
            <person name="Ishii H."/>
            <person name="Satoh N."/>
            <person name="Nishiyama T."/>
            <person name="Hasebe M."/>
            <person name="Maruyama T."/>
            <person name="Minagawa J."/>
            <person name="Obokata J."/>
            <person name="Shigenobu S."/>
        </authorList>
    </citation>
    <scope>NUCLEOTIDE SEQUENCE [LARGE SCALE GENOMIC DNA]</scope>
</reference>
<dbReference type="EMBL" id="BLXT01004211">
    <property type="protein sequence ID" value="GFO10761.1"/>
    <property type="molecule type" value="Genomic_DNA"/>
</dbReference>
<evidence type="ECO:0008006" key="3">
    <source>
        <dbReference type="Google" id="ProtNLM"/>
    </source>
</evidence>
<proteinExistence type="predicted"/>
<evidence type="ECO:0000313" key="1">
    <source>
        <dbReference type="EMBL" id="GFO10761.1"/>
    </source>
</evidence>